<proteinExistence type="predicted"/>
<dbReference type="SUPFAM" id="SSF51905">
    <property type="entry name" value="FAD/NAD(P)-binding domain"/>
    <property type="match status" value="1"/>
</dbReference>
<evidence type="ECO:0000259" key="1">
    <source>
        <dbReference type="Pfam" id="PF01593"/>
    </source>
</evidence>
<protein>
    <submittedName>
        <fullName evidence="2">NAD(P)-binding protein</fullName>
    </submittedName>
</protein>
<dbReference type="AlphaFoldDB" id="A0A6M4INY5"/>
<accession>A0A6M4INY5</accession>
<evidence type="ECO:0000313" key="3">
    <source>
        <dbReference type="Proteomes" id="UP000500938"/>
    </source>
</evidence>
<name>A0A6M4INY5_9BACT</name>
<dbReference type="InterPro" id="IPR036188">
    <property type="entry name" value="FAD/NAD-bd_sf"/>
</dbReference>
<keyword evidence="3" id="KW-1185">Reference proteome</keyword>
<evidence type="ECO:0000313" key="2">
    <source>
        <dbReference type="EMBL" id="QJR36674.1"/>
    </source>
</evidence>
<sequence length="435" mass="44983">MSSPIIIVGAGVAGLVCAIEIHRAGRPVMVLDAESEVGGRVRSTTRDGLVFDHGFQVLFTAYPTLRSYLDLDALALRKFLPAARIVQDGRASLIGDALSDPSLLIDTVMARAVPLGDKLRLLALRRFAQQLSIDECFSARFAGVSTREFLASRGFSASVIDGFFAPFYGGILLDRTLATSASVLLFTFKMLAEGDTVVPAAGMGALTKQLAAKLPAGSVRTGVRVQSLTVGDGRVTGVVLASGELLPAAQVIMATDAPAAARLAATAGVQIATPSGARGTTTLYFTTSGASPIPGRALWLNASASAVISHAVTITDVAAEYAPRGVSLIAASAVGDAADRSDVDLETAARRELTAMAKAAGDAAAAAKTAALSRAAVWRVPYAQFAQPPGWREHRPTIACGIPGLWRASEVLHSSSLEGAARGGQDAARAVLQPH</sequence>
<dbReference type="EMBL" id="CP053085">
    <property type="protein sequence ID" value="QJR36674.1"/>
    <property type="molecule type" value="Genomic_DNA"/>
</dbReference>
<organism evidence="2 3">
    <name type="scientific">Gemmatimonas groenlandica</name>
    <dbReference type="NCBI Taxonomy" id="2732249"/>
    <lineage>
        <taxon>Bacteria</taxon>
        <taxon>Pseudomonadati</taxon>
        <taxon>Gemmatimonadota</taxon>
        <taxon>Gemmatimonadia</taxon>
        <taxon>Gemmatimonadales</taxon>
        <taxon>Gemmatimonadaceae</taxon>
        <taxon>Gemmatimonas</taxon>
    </lineage>
</organism>
<dbReference type="Pfam" id="PF01593">
    <property type="entry name" value="Amino_oxidase"/>
    <property type="match status" value="1"/>
</dbReference>
<dbReference type="GO" id="GO:0016491">
    <property type="term" value="F:oxidoreductase activity"/>
    <property type="evidence" value="ECO:0007669"/>
    <property type="project" value="InterPro"/>
</dbReference>
<dbReference type="Proteomes" id="UP000500938">
    <property type="component" value="Chromosome"/>
</dbReference>
<dbReference type="RefSeq" id="WP_171226107.1">
    <property type="nucleotide sequence ID" value="NZ_CP053085.1"/>
</dbReference>
<dbReference type="PANTHER" id="PTHR42841">
    <property type="entry name" value="AMINE OXIDASE"/>
    <property type="match status" value="1"/>
</dbReference>
<gene>
    <name evidence="2" type="ORF">HKW67_14720</name>
</gene>
<dbReference type="InterPro" id="IPR002937">
    <property type="entry name" value="Amino_oxidase"/>
</dbReference>
<feature type="domain" description="Amine oxidase" evidence="1">
    <location>
        <begin position="12"/>
        <end position="432"/>
    </location>
</feature>
<dbReference type="Gene3D" id="3.50.50.60">
    <property type="entry name" value="FAD/NAD(P)-binding domain"/>
    <property type="match status" value="1"/>
</dbReference>
<dbReference type="KEGG" id="ggr:HKW67_14720"/>
<reference evidence="2 3" key="1">
    <citation type="submission" date="2020-05" db="EMBL/GenBank/DDBJ databases">
        <title>Complete genome sequence of Gemmatimonas greenlandica TET16.</title>
        <authorList>
            <person name="Zeng Y."/>
        </authorList>
    </citation>
    <scope>NUCLEOTIDE SEQUENCE [LARGE SCALE GENOMIC DNA]</scope>
    <source>
        <strain evidence="2 3">TET16</strain>
    </source>
</reference>